<keyword evidence="3 5" id="KW-1133">Transmembrane helix</keyword>
<proteinExistence type="predicted"/>
<evidence type="ECO:0000259" key="6">
    <source>
        <dbReference type="Pfam" id="PF07291"/>
    </source>
</evidence>
<comment type="caution">
    <text evidence="7">The sequence shown here is derived from an EMBL/GenBank/DDBJ whole genome shotgun (WGS) entry which is preliminary data.</text>
</comment>
<dbReference type="EMBL" id="PYGK01000008">
    <property type="protein sequence ID" value="PSL28089.1"/>
    <property type="molecule type" value="Genomic_DNA"/>
</dbReference>
<dbReference type="Pfam" id="PF07291">
    <property type="entry name" value="MauE"/>
    <property type="match status" value="1"/>
</dbReference>
<accession>A0A2P8G291</accession>
<keyword evidence="8" id="KW-1185">Reference proteome</keyword>
<reference evidence="7 8" key="1">
    <citation type="submission" date="2018-03" db="EMBL/GenBank/DDBJ databases">
        <title>Genomic Encyclopedia of Archaeal and Bacterial Type Strains, Phase II (KMG-II): from individual species to whole genera.</title>
        <authorList>
            <person name="Goeker M."/>
        </authorList>
    </citation>
    <scope>NUCLEOTIDE SEQUENCE [LARGE SCALE GENOMIC DNA]</scope>
    <source>
        <strain evidence="7 8">DSM 18107</strain>
    </source>
</reference>
<feature type="transmembrane region" description="Helical" evidence="5">
    <location>
        <begin position="115"/>
        <end position="134"/>
    </location>
</feature>
<evidence type="ECO:0000256" key="4">
    <source>
        <dbReference type="ARBA" id="ARBA00023136"/>
    </source>
</evidence>
<evidence type="ECO:0000256" key="3">
    <source>
        <dbReference type="ARBA" id="ARBA00022989"/>
    </source>
</evidence>
<dbReference type="Proteomes" id="UP000240978">
    <property type="component" value="Unassembled WGS sequence"/>
</dbReference>
<dbReference type="RefSeq" id="WP_106603565.1">
    <property type="nucleotide sequence ID" value="NZ_PYGK01000008.1"/>
</dbReference>
<dbReference type="AlphaFoldDB" id="A0A2P8G291"/>
<evidence type="ECO:0000256" key="5">
    <source>
        <dbReference type="SAM" id="Phobius"/>
    </source>
</evidence>
<gene>
    <name evidence="7" type="ORF">CLV42_1088</name>
</gene>
<comment type="subcellular location">
    <subcellularLocation>
        <location evidence="1">Membrane</location>
        <topology evidence="1">Multi-pass membrane protein</topology>
    </subcellularLocation>
</comment>
<evidence type="ECO:0000256" key="2">
    <source>
        <dbReference type="ARBA" id="ARBA00022692"/>
    </source>
</evidence>
<dbReference type="GO" id="GO:0030416">
    <property type="term" value="P:methylamine metabolic process"/>
    <property type="evidence" value="ECO:0007669"/>
    <property type="project" value="InterPro"/>
</dbReference>
<organism evidence="7 8">
    <name type="scientific">Chitinophaga ginsengisoli</name>
    <dbReference type="NCBI Taxonomy" id="363837"/>
    <lineage>
        <taxon>Bacteria</taxon>
        <taxon>Pseudomonadati</taxon>
        <taxon>Bacteroidota</taxon>
        <taxon>Chitinophagia</taxon>
        <taxon>Chitinophagales</taxon>
        <taxon>Chitinophagaceae</taxon>
        <taxon>Chitinophaga</taxon>
    </lineage>
</organism>
<name>A0A2P8G291_9BACT</name>
<evidence type="ECO:0000313" key="8">
    <source>
        <dbReference type="Proteomes" id="UP000240978"/>
    </source>
</evidence>
<keyword evidence="4 5" id="KW-0472">Membrane</keyword>
<feature type="transmembrane region" description="Helical" evidence="5">
    <location>
        <begin position="72"/>
        <end position="95"/>
    </location>
</feature>
<dbReference type="InterPro" id="IPR009908">
    <property type="entry name" value="Methylamine_util_MauE"/>
</dbReference>
<evidence type="ECO:0000313" key="7">
    <source>
        <dbReference type="EMBL" id="PSL28089.1"/>
    </source>
</evidence>
<feature type="domain" description="Methylamine utilisation protein MauE" evidence="6">
    <location>
        <begin position="5"/>
        <end position="132"/>
    </location>
</feature>
<feature type="transmembrane region" description="Helical" evidence="5">
    <location>
        <begin position="45"/>
        <end position="65"/>
    </location>
</feature>
<dbReference type="OrthoDB" id="680026at2"/>
<protein>
    <submittedName>
        <fullName evidence="7">Methylamine utilization protein MauE</fullName>
    </submittedName>
</protein>
<dbReference type="GO" id="GO:0016020">
    <property type="term" value="C:membrane"/>
    <property type="evidence" value="ECO:0007669"/>
    <property type="project" value="UniProtKB-SubCell"/>
</dbReference>
<keyword evidence="2 5" id="KW-0812">Transmembrane</keyword>
<evidence type="ECO:0000256" key="1">
    <source>
        <dbReference type="ARBA" id="ARBA00004141"/>
    </source>
</evidence>
<sequence length="142" mass="16301">MNKKLLFNVATQLLILLFTYTGISKLLVYSTFKMQLERQPLTSNFAISLAIILPIAELLIALFLLTNRMKRFGIYGSLGLMLMFTLYVAYMVIFVPHSQLPCSCGGIIKEMNWTQHLYFNILFTIIALLGLWTYNKTSIAKY</sequence>